<sequence>MPNGETALFSLPGHYPQLPNAQTHQRQLKFDIGRTGGDPDRDVTSA</sequence>
<name>W9N6Q9_FUSOX</name>
<accession>W9N6Q9</accession>
<dbReference type="AlphaFoldDB" id="W9N6Q9"/>
<evidence type="ECO:0000313" key="2">
    <source>
        <dbReference type="EMBL" id="EXA28403.1"/>
    </source>
</evidence>
<dbReference type="EMBL" id="KI981463">
    <property type="protein sequence ID" value="EXA28403.1"/>
    <property type="molecule type" value="Genomic_DNA"/>
</dbReference>
<dbReference type="HOGENOM" id="CLU_3191364_0_0_1"/>
<dbReference type="Proteomes" id="UP000030751">
    <property type="component" value="Unassembled WGS sequence"/>
</dbReference>
<proteinExistence type="predicted"/>
<reference evidence="2" key="1">
    <citation type="submission" date="2011-10" db="EMBL/GenBank/DDBJ databases">
        <title>The Genome Sequence of Fusarium oxysporum HDV247.</title>
        <authorList>
            <consortium name="The Broad Institute Genome Sequencing Platform"/>
            <person name="Ma L.-J."/>
            <person name="Gale L.R."/>
            <person name="Schwartz D.C."/>
            <person name="Zhou S."/>
            <person name="Corby-Kistler H."/>
            <person name="Young S.K."/>
            <person name="Zeng Q."/>
            <person name="Gargeya S."/>
            <person name="Fitzgerald M."/>
            <person name="Haas B."/>
            <person name="Abouelleil A."/>
            <person name="Alvarado L."/>
            <person name="Arachchi H.M."/>
            <person name="Berlin A."/>
            <person name="Brown A."/>
            <person name="Chapman S.B."/>
            <person name="Chen Z."/>
            <person name="Dunbar C."/>
            <person name="Freedman E."/>
            <person name="Gearin G."/>
            <person name="Goldberg J."/>
            <person name="Griggs A."/>
            <person name="Gujja S."/>
            <person name="Heiman D."/>
            <person name="Howarth C."/>
            <person name="Larson L."/>
            <person name="Lui A."/>
            <person name="MacDonald P.J.P."/>
            <person name="Montmayeur A."/>
            <person name="Murphy C."/>
            <person name="Neiman D."/>
            <person name="Pearson M."/>
            <person name="Priest M."/>
            <person name="Roberts A."/>
            <person name="Saif S."/>
            <person name="Shea T."/>
            <person name="Shenoy N."/>
            <person name="Sisk P."/>
            <person name="Stolte C."/>
            <person name="Sykes S."/>
            <person name="Wortman J."/>
            <person name="Nusbaum C."/>
            <person name="Birren B."/>
        </authorList>
    </citation>
    <scope>NUCLEOTIDE SEQUENCE [LARGE SCALE GENOMIC DNA]</scope>
    <source>
        <strain evidence="2">HDV247</strain>
    </source>
</reference>
<reference evidence="2" key="2">
    <citation type="submission" date="2014-02" db="EMBL/GenBank/DDBJ databases">
        <title>Annotation of the Genome Sequence of Fusarium oxysporum HDV247.</title>
        <authorList>
            <consortium name="The Broad Institute Genomics Platform"/>
            <person name="Ma L.-J."/>
            <person name="Corby-Kistler H."/>
            <person name="Broz K."/>
            <person name="Gale L.R."/>
            <person name="Jonkers W."/>
            <person name="O'Donnell K."/>
            <person name="Ploetz R."/>
            <person name="Steinberg C."/>
            <person name="Schwartz D.C."/>
            <person name="VanEtten H."/>
            <person name="Zhou S."/>
            <person name="Young S.K."/>
            <person name="Zeng Q."/>
            <person name="Gargeya S."/>
            <person name="Fitzgerald M."/>
            <person name="Abouelleil A."/>
            <person name="Alvarado L."/>
            <person name="Chapman S.B."/>
            <person name="Gainer-Dewar J."/>
            <person name="Goldberg J."/>
            <person name="Griggs A."/>
            <person name="Gujja S."/>
            <person name="Hansen M."/>
            <person name="Howarth C."/>
            <person name="Imamovic A."/>
            <person name="Ireland A."/>
            <person name="Larimer J."/>
            <person name="McCowan C."/>
            <person name="Murphy C."/>
            <person name="Pearson M."/>
            <person name="Poon T.W."/>
            <person name="Priest M."/>
            <person name="Roberts A."/>
            <person name="Saif S."/>
            <person name="Shea T."/>
            <person name="Sykes S."/>
            <person name="Wortman J."/>
            <person name="Nusbaum C."/>
            <person name="Birren B."/>
        </authorList>
    </citation>
    <scope>NUCLEOTIDE SEQUENCE</scope>
    <source>
        <strain evidence="2">HDV247</strain>
    </source>
</reference>
<protein>
    <submittedName>
        <fullName evidence="2">Uncharacterized protein</fullName>
    </submittedName>
</protein>
<evidence type="ECO:0000256" key="1">
    <source>
        <dbReference type="SAM" id="MobiDB-lite"/>
    </source>
</evidence>
<organism evidence="2">
    <name type="scientific">Fusarium oxysporum f. sp. pisi HDV247</name>
    <dbReference type="NCBI Taxonomy" id="1080344"/>
    <lineage>
        <taxon>Eukaryota</taxon>
        <taxon>Fungi</taxon>
        <taxon>Dikarya</taxon>
        <taxon>Ascomycota</taxon>
        <taxon>Pezizomycotina</taxon>
        <taxon>Sordariomycetes</taxon>
        <taxon>Hypocreomycetidae</taxon>
        <taxon>Hypocreales</taxon>
        <taxon>Nectriaceae</taxon>
        <taxon>Fusarium</taxon>
        <taxon>Fusarium oxysporum species complex</taxon>
    </lineage>
</organism>
<gene>
    <name evidence="2" type="ORF">FOVG_19990</name>
</gene>
<feature type="region of interest" description="Disordered" evidence="1">
    <location>
        <begin position="1"/>
        <end position="24"/>
    </location>
</feature>